<gene>
    <name evidence="2" type="ORF">ACFFHM_20535</name>
</gene>
<comment type="caution">
    <text evidence="2">The sequence shown here is derived from an EMBL/GenBank/DDBJ whole genome shotgun (WGS) entry which is preliminary data.</text>
</comment>
<name>A0ABV6KHN4_9BACI</name>
<dbReference type="InterPro" id="IPR036568">
    <property type="entry name" value="GGCT-like_sf"/>
</dbReference>
<organism evidence="2 3">
    <name type="scientific">Halalkalibacter kiskunsagensis</name>
    <dbReference type="NCBI Taxonomy" id="1548599"/>
    <lineage>
        <taxon>Bacteria</taxon>
        <taxon>Bacillati</taxon>
        <taxon>Bacillota</taxon>
        <taxon>Bacilli</taxon>
        <taxon>Bacillales</taxon>
        <taxon>Bacillaceae</taxon>
        <taxon>Halalkalibacter</taxon>
    </lineage>
</organism>
<dbReference type="Pfam" id="PF06094">
    <property type="entry name" value="GGACT"/>
    <property type="match status" value="1"/>
</dbReference>
<dbReference type="CDD" id="cd06661">
    <property type="entry name" value="GGCT_like"/>
    <property type="match status" value="1"/>
</dbReference>
<dbReference type="InterPro" id="IPR009288">
    <property type="entry name" value="AIG2-like_dom"/>
</dbReference>
<keyword evidence="3" id="KW-1185">Reference proteome</keyword>
<evidence type="ECO:0000313" key="2">
    <source>
        <dbReference type="EMBL" id="MFC0472804.1"/>
    </source>
</evidence>
<reference evidence="2 3" key="1">
    <citation type="submission" date="2024-09" db="EMBL/GenBank/DDBJ databases">
        <authorList>
            <person name="Sun Q."/>
            <person name="Mori K."/>
        </authorList>
    </citation>
    <scope>NUCLEOTIDE SEQUENCE [LARGE SCALE GENOMIC DNA]</scope>
    <source>
        <strain evidence="2 3">NCAIM B.02610</strain>
    </source>
</reference>
<dbReference type="InterPro" id="IPR013024">
    <property type="entry name" value="GGCT-like"/>
</dbReference>
<evidence type="ECO:0000313" key="3">
    <source>
        <dbReference type="Proteomes" id="UP001589838"/>
    </source>
</evidence>
<dbReference type="EMBL" id="JBHLUX010000087">
    <property type="protein sequence ID" value="MFC0472804.1"/>
    <property type="molecule type" value="Genomic_DNA"/>
</dbReference>
<dbReference type="RefSeq" id="WP_335962886.1">
    <property type="nucleotide sequence ID" value="NZ_JAXBLX010000036.1"/>
</dbReference>
<dbReference type="Gene3D" id="3.10.490.10">
    <property type="entry name" value="Gamma-glutamyl cyclotransferase-like"/>
    <property type="match status" value="1"/>
</dbReference>
<proteinExistence type="predicted"/>
<accession>A0ABV6KHN4</accession>
<dbReference type="Proteomes" id="UP001589838">
    <property type="component" value="Unassembled WGS sequence"/>
</dbReference>
<sequence>MNRRLLFVYGTLRKRGSNHHFIETSKLIEGSCFVFGELHDTGLGYPVLQQAGENMKVIGELYEVTDRELQQVDQLEGYSPSNQTNEYIRIINQVCSGNKYYEAYVYIAGDQLQYCHNLIKDGDWISYCKDKP</sequence>
<protein>
    <submittedName>
        <fullName evidence="2">Gamma-glutamylcyclotransferase family protein</fullName>
    </submittedName>
</protein>
<feature type="domain" description="Gamma-glutamylcyclotransferase AIG2-like" evidence="1">
    <location>
        <begin position="6"/>
        <end position="124"/>
    </location>
</feature>
<dbReference type="SUPFAM" id="SSF110857">
    <property type="entry name" value="Gamma-glutamyl cyclotransferase-like"/>
    <property type="match status" value="1"/>
</dbReference>
<evidence type="ECO:0000259" key="1">
    <source>
        <dbReference type="Pfam" id="PF06094"/>
    </source>
</evidence>